<feature type="region of interest" description="Disordered" evidence="4">
    <location>
        <begin position="325"/>
        <end position="355"/>
    </location>
</feature>
<dbReference type="PANTHER" id="PTHR11875">
    <property type="entry name" value="TESTIS-SPECIFIC Y-ENCODED PROTEIN"/>
    <property type="match status" value="1"/>
</dbReference>
<evidence type="ECO:0000313" key="6">
    <source>
        <dbReference type="Proteomes" id="UP000664859"/>
    </source>
</evidence>
<feature type="compositionally biased region" description="Basic and acidic residues" evidence="4">
    <location>
        <begin position="11"/>
        <end position="26"/>
    </location>
</feature>
<feature type="compositionally biased region" description="Low complexity" evidence="4">
    <location>
        <begin position="328"/>
        <end position="341"/>
    </location>
</feature>
<dbReference type="OrthoDB" id="19419at2759"/>
<feature type="coiled-coil region" evidence="3">
    <location>
        <begin position="399"/>
        <end position="500"/>
    </location>
</feature>
<feature type="region of interest" description="Disordered" evidence="4">
    <location>
        <begin position="1"/>
        <end position="32"/>
    </location>
</feature>
<evidence type="ECO:0000256" key="3">
    <source>
        <dbReference type="SAM" id="Coils"/>
    </source>
</evidence>
<feature type="region of interest" description="Disordered" evidence="4">
    <location>
        <begin position="249"/>
        <end position="292"/>
    </location>
</feature>
<reference evidence="5" key="1">
    <citation type="submission" date="2021-02" db="EMBL/GenBank/DDBJ databases">
        <title>First Annotated Genome of the Yellow-green Alga Tribonema minus.</title>
        <authorList>
            <person name="Mahan K.M."/>
        </authorList>
    </citation>
    <scope>NUCLEOTIDE SEQUENCE</scope>
    <source>
        <strain evidence="5">UTEX B ZZ1240</strain>
    </source>
</reference>
<evidence type="ECO:0000256" key="1">
    <source>
        <dbReference type="ARBA" id="ARBA00009947"/>
    </source>
</evidence>
<dbReference type="Pfam" id="PF00956">
    <property type="entry name" value="NAP"/>
    <property type="match status" value="1"/>
</dbReference>
<gene>
    <name evidence="5" type="ORF">JKP88DRAFT_261534</name>
</gene>
<comment type="caution">
    <text evidence="5">The sequence shown here is derived from an EMBL/GenBank/DDBJ whole genome shotgun (WGS) entry which is preliminary data.</text>
</comment>
<organism evidence="5 6">
    <name type="scientific">Tribonema minus</name>
    <dbReference type="NCBI Taxonomy" id="303371"/>
    <lineage>
        <taxon>Eukaryota</taxon>
        <taxon>Sar</taxon>
        <taxon>Stramenopiles</taxon>
        <taxon>Ochrophyta</taxon>
        <taxon>PX clade</taxon>
        <taxon>Xanthophyceae</taxon>
        <taxon>Tribonematales</taxon>
        <taxon>Tribonemataceae</taxon>
        <taxon>Tribonema</taxon>
    </lineage>
</organism>
<evidence type="ECO:0000256" key="2">
    <source>
        <dbReference type="RuleBase" id="RU003876"/>
    </source>
</evidence>
<dbReference type="Proteomes" id="UP000664859">
    <property type="component" value="Unassembled WGS sequence"/>
</dbReference>
<dbReference type="GO" id="GO:0006334">
    <property type="term" value="P:nucleosome assembly"/>
    <property type="evidence" value="ECO:0007669"/>
    <property type="project" value="InterPro"/>
</dbReference>
<evidence type="ECO:0000313" key="5">
    <source>
        <dbReference type="EMBL" id="KAG5176474.1"/>
    </source>
</evidence>
<protein>
    <submittedName>
        <fullName evidence="5">Uncharacterized protein</fullName>
    </submittedName>
</protein>
<dbReference type="EMBL" id="JAFCMP010000536">
    <property type="protein sequence ID" value="KAG5176474.1"/>
    <property type="molecule type" value="Genomic_DNA"/>
</dbReference>
<dbReference type="InterPro" id="IPR037231">
    <property type="entry name" value="NAP-like_sf"/>
</dbReference>
<dbReference type="InterPro" id="IPR002164">
    <property type="entry name" value="NAP_family"/>
</dbReference>
<keyword evidence="6" id="KW-1185">Reference proteome</keyword>
<feature type="compositionally biased region" description="Acidic residues" evidence="4">
    <location>
        <begin position="255"/>
        <end position="281"/>
    </location>
</feature>
<dbReference type="SUPFAM" id="SSF143113">
    <property type="entry name" value="NAP-like"/>
    <property type="match status" value="1"/>
</dbReference>
<dbReference type="AlphaFoldDB" id="A0A835YJI8"/>
<accession>A0A835YJI8</accession>
<feature type="region of interest" description="Disordered" evidence="4">
    <location>
        <begin position="561"/>
        <end position="601"/>
    </location>
</feature>
<name>A0A835YJI8_9STRA</name>
<feature type="region of interest" description="Disordered" evidence="4">
    <location>
        <begin position="702"/>
        <end position="753"/>
    </location>
</feature>
<keyword evidence="3" id="KW-0175">Coiled coil</keyword>
<proteinExistence type="inferred from homology"/>
<dbReference type="Gene3D" id="3.30.1120.90">
    <property type="entry name" value="Nucleosome assembly protein"/>
    <property type="match status" value="1"/>
</dbReference>
<evidence type="ECO:0000256" key="4">
    <source>
        <dbReference type="SAM" id="MobiDB-lite"/>
    </source>
</evidence>
<comment type="similarity">
    <text evidence="1 2">Belongs to the nucleosome assembly protein (NAP) family.</text>
</comment>
<dbReference type="Gene3D" id="1.20.5.1500">
    <property type="match status" value="1"/>
</dbReference>
<feature type="compositionally biased region" description="Acidic residues" evidence="4">
    <location>
        <begin position="561"/>
        <end position="580"/>
    </location>
</feature>
<sequence>MDEAGPPCKKSKADSEAETRPAHELQEGDSAVDAEPDVQLQAVLAVQQDLTELEHAEAAEIMQISEAYQKRKQPLYTQRQQAIVEADPGFWATVLQAHSVTRRYIGDCDGPLLQYLKEVNVVTSTMADRNEDVADLYTVSFTFSPNPFLKGTKLWRRCMRSIIADVCSAAPFEVLSQLSVSTTADAQQSAPCTGALTPPALPLICTRRVDDMPQQPSLFSVFESEAPAEDDHQLCEAIRTEVFPDPVRLYLNPESTDDEDEVLGDLGEEEDDGQGDDEGDGDQTSVEKQTSHQLARNMFAGVRLALRRTAAASSQQRQQFLPACTRQLSSAAPEPSAASGGLPPPPSVVGTTKEERLRLRWKARLARRQKREAEGKVGKHKRKFGAPFCELDSDYVKARRVYRQQVTELRKQYKQQSDERLAAEEQARRAAMVQLQKEKAVRYALKLERSAENRARHEAEAEKARERYLAGWAAVARREEERAASDARRNERLIAALEEESRFWLSTPERIDEGITDALWTAEGAHTAGLNVAGEPSGVPGSEFWRYTADTGMDETIWREAEDEEDEEGDSEGEGSDDYYFEGRDETTGLSGKASRSDDDGDAFLFGDDDTFGDEDAVLAAIMERQTMSTQARLAVTRGWPDGHLNDTRDMETRLAAREELQANSLRYRSEQHRLSDAQLDDMVDVAAARRAEHFVGEVPYQGKFSPSQRRVSLPLAKNSPDIDEDRWRDDGDDEDNHDNDFTPDSAPEEYDD</sequence>
<dbReference type="GO" id="GO:0005634">
    <property type="term" value="C:nucleus"/>
    <property type="evidence" value="ECO:0007669"/>
    <property type="project" value="InterPro"/>
</dbReference>